<gene>
    <name evidence="2" type="ORF">Ctob_008871</name>
</gene>
<dbReference type="AlphaFoldDB" id="A0A0M0K422"/>
<protein>
    <submittedName>
        <fullName evidence="2">Uncharacterized protein</fullName>
    </submittedName>
</protein>
<dbReference type="Proteomes" id="UP000037460">
    <property type="component" value="Unassembled WGS sequence"/>
</dbReference>
<dbReference type="InterPro" id="IPR019639">
    <property type="entry name" value="DUF2505"/>
</dbReference>
<accession>A0A0M0K422</accession>
<evidence type="ECO:0000256" key="1">
    <source>
        <dbReference type="SAM" id="MobiDB-lite"/>
    </source>
</evidence>
<dbReference type="Pfam" id="PF10698">
    <property type="entry name" value="DUF2505"/>
    <property type="match status" value="1"/>
</dbReference>
<name>A0A0M0K422_9EUKA</name>
<evidence type="ECO:0000313" key="2">
    <source>
        <dbReference type="EMBL" id="KOO33357.1"/>
    </source>
</evidence>
<dbReference type="EMBL" id="JWZX01001540">
    <property type="protein sequence ID" value="KOO33357.1"/>
    <property type="molecule type" value="Genomic_DNA"/>
</dbReference>
<organism evidence="2 3">
    <name type="scientific">Chrysochromulina tobinii</name>
    <dbReference type="NCBI Taxonomy" id="1460289"/>
    <lineage>
        <taxon>Eukaryota</taxon>
        <taxon>Haptista</taxon>
        <taxon>Haptophyta</taxon>
        <taxon>Prymnesiophyceae</taxon>
        <taxon>Prymnesiales</taxon>
        <taxon>Chrysochromulinaceae</taxon>
        <taxon>Chrysochromulina</taxon>
    </lineage>
</organism>
<evidence type="ECO:0000313" key="3">
    <source>
        <dbReference type="Proteomes" id="UP000037460"/>
    </source>
</evidence>
<keyword evidence="3" id="KW-1185">Reference proteome</keyword>
<comment type="caution">
    <text evidence="2">The sequence shown here is derived from an EMBL/GenBank/DDBJ whole genome shotgun (WGS) entry which is preliminary data.</text>
</comment>
<reference evidence="3" key="1">
    <citation type="journal article" date="2015" name="PLoS Genet.">
        <title>Genome Sequence and Transcriptome Analyses of Chrysochromulina tobin: Metabolic Tools for Enhanced Algal Fitness in the Prominent Order Prymnesiales (Haptophyceae).</title>
        <authorList>
            <person name="Hovde B.T."/>
            <person name="Deodato C.R."/>
            <person name="Hunsperger H.M."/>
            <person name="Ryken S.A."/>
            <person name="Yost W."/>
            <person name="Jha R.K."/>
            <person name="Patterson J."/>
            <person name="Monnat R.J. Jr."/>
            <person name="Barlow S.B."/>
            <person name="Starkenburg S.R."/>
            <person name="Cattolico R.A."/>
        </authorList>
    </citation>
    <scope>NUCLEOTIDE SEQUENCE</scope>
    <source>
        <strain evidence="3">CCMP291</strain>
    </source>
</reference>
<proteinExistence type="predicted"/>
<feature type="region of interest" description="Disordered" evidence="1">
    <location>
        <begin position="178"/>
        <end position="204"/>
    </location>
</feature>
<sequence>MTTRVEYDCALAPEVYWALRDDDGYDKYVNATNVPATSSEVISCTEDADGTVTRISKVTALKNPIPYPVRGMLKCRDGFTFTISETWRRNVYGAEHPCSFTTTPPVFPDRINVNGKQWVEPRGKGCRLFFEITCVCTISGIGTQLANGIRDGSLTAYEQLPVRALEYVTLRKASMEASEPMVRASRMTEADDTEQGEPNAEMEKARRLRARLRWRMALMGVRFTRCLELQRTDEHRLCDAKVDDLKTSDDL</sequence>